<evidence type="ECO:0000313" key="2">
    <source>
        <dbReference type="EMBL" id="SCY84540.1"/>
    </source>
</evidence>
<dbReference type="Gene3D" id="3.40.50.300">
    <property type="entry name" value="P-loop containing nucleotide triphosphate hydrolases"/>
    <property type="match status" value="1"/>
</dbReference>
<gene>
    <name evidence="2" type="ORF">SAMN03080606_02708</name>
</gene>
<dbReference type="AlphaFoldDB" id="A0A1G5J9E7"/>
<dbReference type="Pfam" id="PF13614">
    <property type="entry name" value="AAA_31"/>
    <property type="match status" value="1"/>
</dbReference>
<dbReference type="SUPFAM" id="SSF52540">
    <property type="entry name" value="P-loop containing nucleoside triphosphate hydrolases"/>
    <property type="match status" value="1"/>
</dbReference>
<dbReference type="STRING" id="1120976.SAMN03080606_02708"/>
<dbReference type="Proteomes" id="UP000198636">
    <property type="component" value="Unassembled WGS sequence"/>
</dbReference>
<reference evidence="2 3" key="1">
    <citation type="submission" date="2016-10" db="EMBL/GenBank/DDBJ databases">
        <authorList>
            <person name="de Groot N.N."/>
        </authorList>
    </citation>
    <scope>NUCLEOTIDE SEQUENCE [LARGE SCALE GENOMIC DNA]</scope>
    <source>
        <strain evidence="2 3">DSM 18978</strain>
    </source>
</reference>
<keyword evidence="2" id="KW-0966">Cell projection</keyword>
<proteinExistence type="predicted"/>
<dbReference type="InterPro" id="IPR027417">
    <property type="entry name" value="P-loop_NTPase"/>
</dbReference>
<dbReference type="RefSeq" id="WP_091544386.1">
    <property type="nucleotide sequence ID" value="NZ_FMUS01000018.1"/>
</dbReference>
<keyword evidence="2" id="KW-0969">Cilium</keyword>
<keyword evidence="3" id="KW-1185">Reference proteome</keyword>
<dbReference type="Gene3D" id="3.40.50.10850">
    <property type="entry name" value="Ntrc-like two-domain protein"/>
    <property type="match status" value="1"/>
</dbReference>
<dbReference type="PANTHER" id="PTHR13696:SF99">
    <property type="entry name" value="COBYRINIC ACID AC-DIAMIDE SYNTHASE"/>
    <property type="match status" value="1"/>
</dbReference>
<dbReference type="EMBL" id="FMUS01000018">
    <property type="protein sequence ID" value="SCY84540.1"/>
    <property type="molecule type" value="Genomic_DNA"/>
</dbReference>
<keyword evidence="2" id="KW-0282">Flagellum</keyword>
<dbReference type="InterPro" id="IPR050678">
    <property type="entry name" value="DNA_Partitioning_ATPase"/>
</dbReference>
<dbReference type="PANTHER" id="PTHR13696">
    <property type="entry name" value="P-LOOP CONTAINING NUCLEOSIDE TRIPHOSPHATE HYDROLASE"/>
    <property type="match status" value="1"/>
</dbReference>
<accession>A0A1G5J9E7</accession>
<evidence type="ECO:0000313" key="3">
    <source>
        <dbReference type="Proteomes" id="UP000198636"/>
    </source>
</evidence>
<sequence length="362" mass="41565">MKLNLAIVDSDTDYLRALEHYLMNNFSQRFHVSFFTQIEYLWEVLDKEDHRIDILLINPLMYTEAIEKSNIKLIILLIEGILSTTLDGFPYIKKYQLGNQIAASILNLYIETYPNQYLKPEDKAKTTIIGVYSPVGGSGKTTIAILASYIHAQRGKSVFYLNLENVPSTAVYFEDMKSQNISNLFYYLKNKKKNILLKIEGVRQFDTTLGIHYFPPVERLADFEEISWEEIVLLVNTLKESNQYDYIIIDFDSGINMKKWNQISLCNRLLLVLNQDISSQIKGNSFIKEIDRFSADEELFSKDNIQLVINKADDTVGGTQLSINNKKAIYLPYINGLSKLKGSAIINNLLLIEPLSNMLKLL</sequence>
<dbReference type="OrthoDB" id="3035369at2"/>
<name>A0A1G5J9E7_9FIRM</name>
<protein>
    <submittedName>
        <fullName evidence="2">MinD-like ATPase involved in chromosome partitioning or flagellar assembly</fullName>
    </submittedName>
</protein>
<evidence type="ECO:0000259" key="1">
    <source>
        <dbReference type="Pfam" id="PF13614"/>
    </source>
</evidence>
<organism evidence="2 3">
    <name type="scientific">Alkaliphilus peptidifermentans DSM 18978</name>
    <dbReference type="NCBI Taxonomy" id="1120976"/>
    <lineage>
        <taxon>Bacteria</taxon>
        <taxon>Bacillati</taxon>
        <taxon>Bacillota</taxon>
        <taxon>Clostridia</taxon>
        <taxon>Peptostreptococcales</taxon>
        <taxon>Natronincolaceae</taxon>
        <taxon>Alkaliphilus</taxon>
    </lineage>
</organism>
<feature type="domain" description="AAA" evidence="1">
    <location>
        <begin position="127"/>
        <end position="294"/>
    </location>
</feature>
<dbReference type="InterPro" id="IPR025669">
    <property type="entry name" value="AAA_dom"/>
</dbReference>